<organism evidence="1">
    <name type="scientific">Planktothricoides raciborskii GIHE-MW2</name>
    <dbReference type="NCBI Taxonomy" id="2792601"/>
    <lineage>
        <taxon>Bacteria</taxon>
        <taxon>Bacillati</taxon>
        <taxon>Cyanobacteriota</taxon>
        <taxon>Cyanophyceae</taxon>
        <taxon>Oscillatoriophycideae</taxon>
        <taxon>Oscillatoriales</taxon>
        <taxon>Oscillatoriaceae</taxon>
        <taxon>Planktothricoides</taxon>
    </lineage>
</organism>
<reference evidence="1" key="1">
    <citation type="submission" date="2024-07" db="EMBL/GenBank/DDBJ databases">
        <authorList>
            <person name="Kim Y.J."/>
            <person name="Jeong J.Y."/>
        </authorList>
    </citation>
    <scope>NUCLEOTIDE SEQUENCE</scope>
    <source>
        <strain evidence="1">GIHE-MW2</strain>
    </source>
</reference>
<proteinExistence type="predicted"/>
<accession>A0AAU8JEW7</accession>
<sequence length="86" mass="9798">MANPIFACRIPDDDLQAFREICKRYNLDPGEVVKRFISDSVREGVLPDRILDTSSESLTLHERVARLEARIDALETEKKQFPPLAA</sequence>
<name>A0AAU8JEW7_9CYAN</name>
<evidence type="ECO:0000313" key="1">
    <source>
        <dbReference type="EMBL" id="XCM37311.1"/>
    </source>
</evidence>
<dbReference type="EMBL" id="CP159837">
    <property type="protein sequence ID" value="XCM37311.1"/>
    <property type="molecule type" value="Genomic_DNA"/>
</dbReference>
<protein>
    <submittedName>
        <fullName evidence="1">Uncharacterized protein</fullName>
    </submittedName>
</protein>
<gene>
    <name evidence="1" type="ORF">ABWT76_000060</name>
</gene>
<dbReference type="RefSeq" id="WP_354635461.1">
    <property type="nucleotide sequence ID" value="NZ_CP159837.1"/>
</dbReference>
<dbReference type="AlphaFoldDB" id="A0AAU8JEW7"/>